<protein>
    <submittedName>
        <fullName evidence="2">Uncharacterized protein</fullName>
    </submittedName>
</protein>
<sequence>YNIKQVIRVHELNHWFKGTFGYWPANPKEPVLVDMGKASLVLQYIREVSIFRGHLVCGFDVQKIYQDEVAASDMNGIENWWKVLLANKNLLFDKLFILEKI</sequence>
<name>A0A915J978_ROMCU</name>
<proteinExistence type="predicted"/>
<keyword evidence="1" id="KW-1185">Reference proteome</keyword>
<reference evidence="2" key="1">
    <citation type="submission" date="2022-11" db="UniProtKB">
        <authorList>
            <consortium name="WormBaseParasite"/>
        </authorList>
    </citation>
    <scope>IDENTIFICATION</scope>
</reference>
<dbReference type="AlphaFoldDB" id="A0A915J978"/>
<evidence type="ECO:0000313" key="1">
    <source>
        <dbReference type="Proteomes" id="UP000887565"/>
    </source>
</evidence>
<organism evidence="1 2">
    <name type="scientific">Romanomermis culicivorax</name>
    <name type="common">Nematode worm</name>
    <dbReference type="NCBI Taxonomy" id="13658"/>
    <lineage>
        <taxon>Eukaryota</taxon>
        <taxon>Metazoa</taxon>
        <taxon>Ecdysozoa</taxon>
        <taxon>Nematoda</taxon>
        <taxon>Enoplea</taxon>
        <taxon>Dorylaimia</taxon>
        <taxon>Mermithida</taxon>
        <taxon>Mermithoidea</taxon>
        <taxon>Mermithidae</taxon>
        <taxon>Romanomermis</taxon>
    </lineage>
</organism>
<dbReference type="WBParaSite" id="nRc.2.0.1.t23033-RA">
    <property type="protein sequence ID" value="nRc.2.0.1.t23033-RA"/>
    <property type="gene ID" value="nRc.2.0.1.g23033"/>
</dbReference>
<dbReference type="Proteomes" id="UP000887565">
    <property type="component" value="Unplaced"/>
</dbReference>
<accession>A0A915J978</accession>
<evidence type="ECO:0000313" key="2">
    <source>
        <dbReference type="WBParaSite" id="nRc.2.0.1.t23033-RA"/>
    </source>
</evidence>